<keyword evidence="1" id="KW-1133">Transmembrane helix</keyword>
<keyword evidence="1" id="KW-0472">Membrane</keyword>
<evidence type="ECO:0000256" key="1">
    <source>
        <dbReference type="SAM" id="Phobius"/>
    </source>
</evidence>
<evidence type="ECO:0000313" key="2">
    <source>
        <dbReference type="EMBL" id="GAI16618.1"/>
    </source>
</evidence>
<feature type="non-terminal residue" evidence="2">
    <location>
        <position position="1"/>
    </location>
</feature>
<accession>X1LC05</accession>
<dbReference type="EMBL" id="BARV01008129">
    <property type="protein sequence ID" value="GAI16618.1"/>
    <property type="molecule type" value="Genomic_DNA"/>
</dbReference>
<feature type="transmembrane region" description="Helical" evidence="1">
    <location>
        <begin position="50"/>
        <end position="71"/>
    </location>
</feature>
<keyword evidence="1" id="KW-0812">Transmembrane</keyword>
<name>X1LC05_9ZZZZ</name>
<organism evidence="2">
    <name type="scientific">marine sediment metagenome</name>
    <dbReference type="NCBI Taxonomy" id="412755"/>
    <lineage>
        <taxon>unclassified sequences</taxon>
        <taxon>metagenomes</taxon>
        <taxon>ecological metagenomes</taxon>
    </lineage>
</organism>
<dbReference type="AlphaFoldDB" id="X1LC05"/>
<protein>
    <submittedName>
        <fullName evidence="2">Uncharacterized protein</fullName>
    </submittedName>
</protein>
<sequence length="84" mass="9372">FFLPGASPGYDYISEFPPIPSPVASDHDAYTFNYDVKITVLETSFNSLDLLIIIIISSILGVVIIGIALLIRSSRKKRKEYLTH</sequence>
<proteinExistence type="predicted"/>
<reference evidence="2" key="1">
    <citation type="journal article" date="2014" name="Front. Microbiol.">
        <title>High frequency of phylogenetically diverse reductive dehalogenase-homologous genes in deep subseafloor sedimentary metagenomes.</title>
        <authorList>
            <person name="Kawai M."/>
            <person name="Futagami T."/>
            <person name="Toyoda A."/>
            <person name="Takaki Y."/>
            <person name="Nishi S."/>
            <person name="Hori S."/>
            <person name="Arai W."/>
            <person name="Tsubouchi T."/>
            <person name="Morono Y."/>
            <person name="Uchiyama I."/>
            <person name="Ito T."/>
            <person name="Fujiyama A."/>
            <person name="Inagaki F."/>
            <person name="Takami H."/>
        </authorList>
    </citation>
    <scope>NUCLEOTIDE SEQUENCE</scope>
    <source>
        <strain evidence="2">Expedition CK06-06</strain>
    </source>
</reference>
<gene>
    <name evidence="2" type="ORF">S06H3_16430</name>
</gene>
<comment type="caution">
    <text evidence="2">The sequence shown here is derived from an EMBL/GenBank/DDBJ whole genome shotgun (WGS) entry which is preliminary data.</text>
</comment>